<dbReference type="GO" id="GO:0003723">
    <property type="term" value="F:RNA binding"/>
    <property type="evidence" value="ECO:0007669"/>
    <property type="project" value="TreeGrafter"/>
</dbReference>
<protein>
    <submittedName>
        <fullName evidence="2">Poly(A)-specific ribonuclease</fullName>
    </submittedName>
</protein>
<proteinExistence type="inferred from homology"/>
<dbReference type="GO" id="GO:0000175">
    <property type="term" value="F:3'-5'-RNA exonuclease activity"/>
    <property type="evidence" value="ECO:0007669"/>
    <property type="project" value="TreeGrafter"/>
</dbReference>
<evidence type="ECO:0000313" key="3">
    <source>
        <dbReference type="Proteomes" id="UP000015354"/>
    </source>
</evidence>
<sequence>MDVTKYNAHLVYPDFKEQIRRCEFVAMDQEMTGVNIAGEDRVSGLSPEETYLRLRNAVLKYNAFQFGICLFTKAANGGYEVRPYNFFLLKKNGFLVFDNSAIPFHVQHKLDFHKWFSAGIPYCTKDEEETATQRGFPVPIDDAEKKQLNTLLTAVQQWYAGDEAVLDVQIPCSMHFASVVRYHFDNVNKDLCITFTISGAPYFAEPVKFHFERASEEAFQKKLEGKQADQHNQLLKKIGFRLFWKEIIASKKPIVGHNFFQDLMFMLNMHESDLPEDYATFKRYTCALFPSIYDTKSIASQLVCKFPVTHLGVLYNQCRSLFGMSASQFSRYFYLPPGFYEYDDEYIKVSAKAHEGAYDAYMTGVVFIYFQQYKEILDSRKNLLCIFAATHFFNNGIAVDPFYEDTYMITSKGHLFIDQVESVLFNMENRRADFETNGKVDFKKINYLVSIVNPNEHNQSNLFCVTYKSGGDNENTMKKIEVYKTRSKESNLLSLHEHEINFIPIAQYFSS</sequence>
<dbReference type="InterPro" id="IPR051181">
    <property type="entry name" value="CAF1_poly(A)_ribonucleases"/>
</dbReference>
<name>S9VKA7_9TRYP</name>
<dbReference type="OrthoDB" id="414075at2759"/>
<dbReference type="Proteomes" id="UP000015354">
    <property type="component" value="Unassembled WGS sequence"/>
</dbReference>
<evidence type="ECO:0000313" key="2">
    <source>
        <dbReference type="EMBL" id="EPY23630.1"/>
    </source>
</evidence>
<gene>
    <name evidence="2" type="ORF">STCU_07610</name>
</gene>
<accession>S9VKA7</accession>
<dbReference type="InterPro" id="IPR036397">
    <property type="entry name" value="RNaseH_sf"/>
</dbReference>
<dbReference type="InterPro" id="IPR012337">
    <property type="entry name" value="RNaseH-like_sf"/>
</dbReference>
<dbReference type="Pfam" id="PF04857">
    <property type="entry name" value="CAF1"/>
    <property type="match status" value="1"/>
</dbReference>
<dbReference type="PANTHER" id="PTHR15092">
    <property type="entry name" value="POLY A -SPECIFIC RIBONUCLEASE/TARGET OF EGR1, MEMBER 1"/>
    <property type="match status" value="1"/>
</dbReference>
<dbReference type="SUPFAM" id="SSF53098">
    <property type="entry name" value="Ribonuclease H-like"/>
    <property type="match status" value="1"/>
</dbReference>
<organism evidence="2 3">
    <name type="scientific">Strigomonas culicis</name>
    <dbReference type="NCBI Taxonomy" id="28005"/>
    <lineage>
        <taxon>Eukaryota</taxon>
        <taxon>Discoba</taxon>
        <taxon>Euglenozoa</taxon>
        <taxon>Kinetoplastea</taxon>
        <taxon>Metakinetoplastina</taxon>
        <taxon>Trypanosomatida</taxon>
        <taxon>Trypanosomatidae</taxon>
        <taxon>Strigomonadinae</taxon>
        <taxon>Strigomonas</taxon>
    </lineage>
</organism>
<comment type="caution">
    <text evidence="2">The sequence shown here is derived from an EMBL/GenBank/DDBJ whole genome shotgun (WGS) entry which is preliminary data.</text>
</comment>
<dbReference type="PANTHER" id="PTHR15092:SF22">
    <property type="entry name" value="POLY(A)-SPECIFIC RIBONUCLEASE PNLDC1"/>
    <property type="match status" value="1"/>
</dbReference>
<dbReference type="InterPro" id="IPR006941">
    <property type="entry name" value="RNase_CAF1"/>
</dbReference>
<evidence type="ECO:0000256" key="1">
    <source>
        <dbReference type="ARBA" id="ARBA00008372"/>
    </source>
</evidence>
<dbReference type="EMBL" id="ATMH01007610">
    <property type="protein sequence ID" value="EPY23630.1"/>
    <property type="molecule type" value="Genomic_DNA"/>
</dbReference>
<reference evidence="2 3" key="1">
    <citation type="journal article" date="2013" name="PLoS ONE">
        <title>Predicting the Proteins of Angomonas deanei, Strigomonas culicis and Their Respective Endosymbionts Reveals New Aspects of the Trypanosomatidae Family.</title>
        <authorList>
            <person name="Motta M.C."/>
            <person name="Martins A.C."/>
            <person name="de Souza S.S."/>
            <person name="Catta-Preta C.M."/>
            <person name="Silva R."/>
            <person name="Klein C.C."/>
            <person name="de Almeida L.G."/>
            <person name="de Lima Cunha O."/>
            <person name="Ciapina L.P."/>
            <person name="Brocchi M."/>
            <person name="Colabardini A.C."/>
            <person name="de Araujo Lima B."/>
            <person name="Machado C.R."/>
            <person name="de Almeida Soares C.M."/>
            <person name="Probst C.M."/>
            <person name="de Menezes C.B."/>
            <person name="Thompson C.E."/>
            <person name="Bartholomeu D.C."/>
            <person name="Gradia D.F."/>
            <person name="Pavoni D.P."/>
            <person name="Grisard E.C."/>
            <person name="Fantinatti-Garboggini F."/>
            <person name="Marchini F.K."/>
            <person name="Rodrigues-Luiz G.F."/>
            <person name="Wagner G."/>
            <person name="Goldman G.H."/>
            <person name="Fietto J.L."/>
            <person name="Elias M.C."/>
            <person name="Goldman M.H."/>
            <person name="Sagot M.F."/>
            <person name="Pereira M."/>
            <person name="Stoco P.H."/>
            <person name="de Mendonca-Neto R.P."/>
            <person name="Teixeira S.M."/>
            <person name="Maciel T.E."/>
            <person name="de Oliveira Mendes T.A."/>
            <person name="Urmenyi T.P."/>
            <person name="de Souza W."/>
            <person name="Schenkman S."/>
            <person name="de Vasconcelos A.T."/>
        </authorList>
    </citation>
    <scope>NUCLEOTIDE SEQUENCE [LARGE SCALE GENOMIC DNA]</scope>
</reference>
<keyword evidence="3" id="KW-1185">Reference proteome</keyword>
<dbReference type="AlphaFoldDB" id="S9VKA7"/>
<comment type="similarity">
    <text evidence="1">Belongs to the CAF1 family.</text>
</comment>
<dbReference type="Gene3D" id="3.30.420.10">
    <property type="entry name" value="Ribonuclease H-like superfamily/Ribonuclease H"/>
    <property type="match status" value="2"/>
</dbReference>